<dbReference type="Gene3D" id="3.30.70.2450">
    <property type="match status" value="1"/>
</dbReference>
<dbReference type="InterPro" id="IPR050641">
    <property type="entry name" value="RIFMO-like"/>
</dbReference>
<protein>
    <submittedName>
        <fullName evidence="7">2-polyprenyl-6-methoxyphenol hydroxylase</fullName>
    </submittedName>
</protein>
<evidence type="ECO:0000259" key="6">
    <source>
        <dbReference type="Pfam" id="PF01494"/>
    </source>
</evidence>
<dbReference type="Gene3D" id="3.50.50.60">
    <property type="entry name" value="FAD/NAD(P)-binding domain"/>
    <property type="match status" value="1"/>
</dbReference>
<feature type="region of interest" description="Disordered" evidence="5">
    <location>
        <begin position="390"/>
        <end position="417"/>
    </location>
</feature>
<dbReference type="InterPro" id="IPR002938">
    <property type="entry name" value="FAD-bd"/>
</dbReference>
<name>A0ABT1HM77_STRSD</name>
<gene>
    <name evidence="7" type="ORF">LX15_000291</name>
</gene>
<dbReference type="EMBL" id="JAMTCP010000001">
    <property type="protein sequence ID" value="MCP2256608.1"/>
    <property type="molecule type" value="Genomic_DNA"/>
</dbReference>
<proteinExistence type="inferred from homology"/>
<feature type="domain" description="FAD-binding" evidence="6">
    <location>
        <begin position="6"/>
        <end position="348"/>
    </location>
</feature>
<keyword evidence="3" id="KW-0285">Flavoprotein</keyword>
<evidence type="ECO:0000313" key="7">
    <source>
        <dbReference type="EMBL" id="MCP2256608.1"/>
    </source>
</evidence>
<organism evidence="7 8">
    <name type="scientific">Streptoalloteichus tenebrarius (strain ATCC 17920 / DSM 40477 / JCM 4838 / CBS 697.72 / NBRC 16177 / NCIMB 11028 / NRRL B-12390 / A12253. 1 / ISP 5477)</name>
    <name type="common">Streptomyces tenebrarius</name>
    <dbReference type="NCBI Taxonomy" id="1933"/>
    <lineage>
        <taxon>Bacteria</taxon>
        <taxon>Bacillati</taxon>
        <taxon>Actinomycetota</taxon>
        <taxon>Actinomycetes</taxon>
        <taxon>Pseudonocardiales</taxon>
        <taxon>Pseudonocardiaceae</taxon>
        <taxon>Streptoalloteichus</taxon>
    </lineage>
</organism>
<comment type="cofactor">
    <cofactor evidence="1">
        <name>FAD</name>
        <dbReference type="ChEBI" id="CHEBI:57692"/>
    </cofactor>
</comment>
<comment type="similarity">
    <text evidence="2">Belongs to the PheA/TfdB FAD monooxygenase family.</text>
</comment>
<sequence>MSTHHTDVLVVGGGPVGLLLGCELARRGVTTRVIERRPVRTPTGARGRALSARSLEILDDLGVVDQVYARGRRDPKAYLYDGDTVVRVLDPASASASHPTPEAPHRCSFVELPQQSTEEILTNRLASWGVEVEFDHELVDLHDLGDHVDATVRTSGGTRRITARYVVGCDGGSSRVRTLTGISFPGQTRTAEQYLTGCVALRGLDPDHLHIWSTGTMFTWQRDLDGWVFFVRVSPDHTGTPPAPTAATLRRIFDDECRLPGVTFGATWATSTWRPNIRMADRYRRGRVLIAGDAAHVHPPTGGQGMNTGIQDAYNLGWKLAHVLRGAPESLLDTYETERRPVARGLLATTTQRFDTATREDTESRLGLVRDAFLAQDRFADTTQLSIGYPDSPLSRDLGGTGVRAGDRAPDAPGLRGRDTTTSLFDLFRGPHLTLLRFGQAPTPPPVDVEGLRVVSVMPPGARELPMGDAVVDAEGHAHHAYGVTAPATVLVRPDGHIGFTAPDSADTALADHLRLLVATRNT</sequence>
<evidence type="ECO:0000313" key="8">
    <source>
        <dbReference type="Proteomes" id="UP001205311"/>
    </source>
</evidence>
<keyword evidence="4" id="KW-0274">FAD</keyword>
<evidence type="ECO:0000256" key="1">
    <source>
        <dbReference type="ARBA" id="ARBA00001974"/>
    </source>
</evidence>
<dbReference type="PRINTS" id="PR00420">
    <property type="entry name" value="RNGMNOXGNASE"/>
</dbReference>
<dbReference type="SUPFAM" id="SSF52833">
    <property type="entry name" value="Thioredoxin-like"/>
    <property type="match status" value="1"/>
</dbReference>
<dbReference type="Proteomes" id="UP001205311">
    <property type="component" value="Unassembled WGS sequence"/>
</dbReference>
<dbReference type="Pfam" id="PF01494">
    <property type="entry name" value="FAD_binding_3"/>
    <property type="match status" value="1"/>
</dbReference>
<reference evidence="7 8" key="1">
    <citation type="submission" date="2022-06" db="EMBL/GenBank/DDBJ databases">
        <title>Genomic Encyclopedia of Archaeal and Bacterial Type Strains, Phase II (KMG-II): from individual species to whole genera.</title>
        <authorList>
            <person name="Goeker M."/>
        </authorList>
    </citation>
    <scope>NUCLEOTIDE SEQUENCE [LARGE SCALE GENOMIC DNA]</scope>
    <source>
        <strain evidence="7 8">DSM 40477</strain>
    </source>
</reference>
<keyword evidence="8" id="KW-1185">Reference proteome</keyword>
<evidence type="ECO:0000256" key="3">
    <source>
        <dbReference type="ARBA" id="ARBA00022630"/>
    </source>
</evidence>
<comment type="caution">
    <text evidence="7">The sequence shown here is derived from an EMBL/GenBank/DDBJ whole genome shotgun (WGS) entry which is preliminary data.</text>
</comment>
<dbReference type="NCBIfam" id="NF004832">
    <property type="entry name" value="PRK06184.1"/>
    <property type="match status" value="1"/>
</dbReference>
<dbReference type="InterPro" id="IPR036188">
    <property type="entry name" value="FAD/NAD-bd_sf"/>
</dbReference>
<dbReference type="Gene3D" id="3.40.30.120">
    <property type="match status" value="1"/>
</dbReference>
<dbReference type="InterPro" id="IPR036249">
    <property type="entry name" value="Thioredoxin-like_sf"/>
</dbReference>
<evidence type="ECO:0000256" key="5">
    <source>
        <dbReference type="SAM" id="MobiDB-lite"/>
    </source>
</evidence>
<evidence type="ECO:0000256" key="4">
    <source>
        <dbReference type="ARBA" id="ARBA00022827"/>
    </source>
</evidence>
<dbReference type="PANTHER" id="PTHR43004">
    <property type="entry name" value="TRK SYSTEM POTASSIUM UPTAKE PROTEIN"/>
    <property type="match status" value="1"/>
</dbReference>
<dbReference type="RefSeq" id="WP_253667588.1">
    <property type="nucleotide sequence ID" value="NZ_JAMTCP010000001.1"/>
</dbReference>
<dbReference type="Pfam" id="PF21274">
    <property type="entry name" value="Rng_hyd_C"/>
    <property type="match status" value="1"/>
</dbReference>
<evidence type="ECO:0000256" key="2">
    <source>
        <dbReference type="ARBA" id="ARBA00007801"/>
    </source>
</evidence>
<dbReference type="PANTHER" id="PTHR43004:SF19">
    <property type="entry name" value="BINDING MONOOXYGENASE, PUTATIVE (JCVI)-RELATED"/>
    <property type="match status" value="1"/>
</dbReference>
<accession>A0ABT1HM77</accession>
<dbReference type="SUPFAM" id="SSF51905">
    <property type="entry name" value="FAD/NAD(P)-binding domain"/>
    <property type="match status" value="1"/>
</dbReference>